<evidence type="ECO:0000313" key="3">
    <source>
        <dbReference type="EMBL" id="EMG47226.1"/>
    </source>
</evidence>
<feature type="region of interest" description="Disordered" evidence="1">
    <location>
        <begin position="228"/>
        <end position="265"/>
    </location>
</feature>
<evidence type="ECO:0000313" key="4">
    <source>
        <dbReference type="Proteomes" id="UP000011777"/>
    </source>
</evidence>
<protein>
    <recommendedName>
        <fullName evidence="2">FMR1-interacting protein 1 conserved domain-containing protein</fullName>
    </recommendedName>
</protein>
<name>M3ILH4_CANMX</name>
<reference evidence="3 4" key="1">
    <citation type="submission" date="2013-02" db="EMBL/GenBank/DDBJ databases">
        <title>Genome sequence of Candida maltosa Xu316, a potential industrial strain for xylitol and ethanol production.</title>
        <authorList>
            <person name="Yu J."/>
            <person name="Wang Q."/>
            <person name="Geng X."/>
            <person name="Bao W."/>
            <person name="He P."/>
            <person name="Cai J."/>
        </authorList>
    </citation>
    <scope>NUCLEOTIDE SEQUENCE [LARGE SCALE GENOMIC DNA]</scope>
    <source>
        <strain evidence="4">Xu316</strain>
    </source>
</reference>
<dbReference type="AlphaFoldDB" id="M3ILH4"/>
<gene>
    <name evidence="3" type="ORF">G210_2474</name>
</gene>
<feature type="domain" description="FMR1-interacting protein 1 conserved" evidence="2">
    <location>
        <begin position="260"/>
        <end position="310"/>
    </location>
</feature>
<feature type="region of interest" description="Disordered" evidence="1">
    <location>
        <begin position="285"/>
        <end position="332"/>
    </location>
</feature>
<dbReference type="EMBL" id="AOGT01001673">
    <property type="protein sequence ID" value="EMG47226.1"/>
    <property type="molecule type" value="Genomic_DNA"/>
</dbReference>
<dbReference type="InterPro" id="IPR019496">
    <property type="entry name" value="NUFIP1_cons_dom"/>
</dbReference>
<dbReference type="STRING" id="1245528.M3ILH4"/>
<dbReference type="Pfam" id="PF10453">
    <property type="entry name" value="NUFIP1"/>
    <property type="match status" value="1"/>
</dbReference>
<proteinExistence type="predicted"/>
<evidence type="ECO:0000256" key="1">
    <source>
        <dbReference type="SAM" id="MobiDB-lite"/>
    </source>
</evidence>
<comment type="caution">
    <text evidence="3">The sequence shown here is derived from an EMBL/GenBank/DDBJ whole genome shotgun (WGS) entry which is preliminary data.</text>
</comment>
<evidence type="ECO:0000259" key="2">
    <source>
        <dbReference type="Pfam" id="PF10453"/>
    </source>
</evidence>
<dbReference type="Proteomes" id="UP000011777">
    <property type="component" value="Unassembled WGS sequence"/>
</dbReference>
<dbReference type="HOGENOM" id="CLU_836774_0_0_1"/>
<sequence>MIKEPYYSSELTSIKSTNDKNFSLVSLDLPSVSTNQNLKHAPPLDYSSVKQRRDSIEPYYTKPIKIGVLPPAILNQFTYYFNDESAIIDDDDDDFEGDMVYSNGVVAPQNVLNRVSDNYEEQDTEDKFDFKFMENVTVPSVTSDERIHIFAVDKDELLNKSNNPNILTNQRSRKLSDKLSAPDLPSLQFASDFFDIFFFSIISFLHRRLQHLTMTDNSFIFDLPTHLPNESPSIPPPKPSTDSVVEETIEDDDEEQRAKTSGPVVIQGTNITLQTEEDIAKWIEERKKNWPSKTNVDRKKRAIEEKEEENKSTEQQQPSKKRKINNNGKHTG</sequence>
<dbReference type="eggNOG" id="ENOG502S5GS">
    <property type="taxonomic scope" value="Eukaryota"/>
</dbReference>
<keyword evidence="4" id="KW-1185">Reference proteome</keyword>
<feature type="compositionally biased region" description="Basic and acidic residues" evidence="1">
    <location>
        <begin position="302"/>
        <end position="312"/>
    </location>
</feature>
<accession>M3ILH4</accession>
<dbReference type="OrthoDB" id="4021635at2759"/>
<feature type="compositionally biased region" description="Acidic residues" evidence="1">
    <location>
        <begin position="244"/>
        <end position="255"/>
    </location>
</feature>
<organism evidence="3 4">
    <name type="scientific">Candida maltosa (strain Xu316)</name>
    <name type="common">Yeast</name>
    <dbReference type="NCBI Taxonomy" id="1245528"/>
    <lineage>
        <taxon>Eukaryota</taxon>
        <taxon>Fungi</taxon>
        <taxon>Dikarya</taxon>
        <taxon>Ascomycota</taxon>
        <taxon>Saccharomycotina</taxon>
        <taxon>Pichiomycetes</taxon>
        <taxon>Debaryomycetaceae</taxon>
        <taxon>Candida/Lodderomyces clade</taxon>
        <taxon>Candida</taxon>
    </lineage>
</organism>